<sequence>MRRLVSLLSRLVLTSKQEDDGEEYSCRTQHPALKDSTTSPLAATVTLSVLHPPGRPVIHGYKTGEVLRAGERRSLTCRVAGGNPRPWVTWYWYGLPLNHTAKSKSRKSVHLKSKATSKRGKKTKGVSVTQQVTASRTEDGAVYECRVSSDLLPRPLTTNVTLTVHYAPAQVRVSGPTVVAAGEHLTLTCVTSPSNPPATITWTVDGAQVNTTTSTVSKDEGGGWVTSSRLTQE</sequence>
<protein>
    <recommendedName>
        <fullName evidence="7">Ig-like domain-containing protein</fullName>
    </recommendedName>
</protein>
<organism evidence="8 9">
    <name type="scientific">Cherax quadricarinatus</name>
    <name type="common">Australian red claw crayfish</name>
    <dbReference type="NCBI Taxonomy" id="27406"/>
    <lineage>
        <taxon>Eukaryota</taxon>
        <taxon>Metazoa</taxon>
        <taxon>Ecdysozoa</taxon>
        <taxon>Arthropoda</taxon>
        <taxon>Crustacea</taxon>
        <taxon>Multicrustacea</taxon>
        <taxon>Malacostraca</taxon>
        <taxon>Eumalacostraca</taxon>
        <taxon>Eucarida</taxon>
        <taxon>Decapoda</taxon>
        <taxon>Pleocyemata</taxon>
        <taxon>Astacidea</taxon>
        <taxon>Parastacoidea</taxon>
        <taxon>Parastacidae</taxon>
        <taxon>Cherax</taxon>
    </lineage>
</organism>
<evidence type="ECO:0000313" key="8">
    <source>
        <dbReference type="EMBL" id="KAK8742450.1"/>
    </source>
</evidence>
<dbReference type="Pfam" id="PF08205">
    <property type="entry name" value="C2-set_2"/>
    <property type="match status" value="1"/>
</dbReference>
<feature type="region of interest" description="Disordered" evidence="6">
    <location>
        <begin position="213"/>
        <end position="233"/>
    </location>
</feature>
<dbReference type="InterPro" id="IPR036179">
    <property type="entry name" value="Ig-like_dom_sf"/>
</dbReference>
<evidence type="ECO:0000256" key="1">
    <source>
        <dbReference type="ARBA" id="ARBA00004479"/>
    </source>
</evidence>
<dbReference type="GO" id="GO:0098609">
    <property type="term" value="P:cell-cell adhesion"/>
    <property type="evidence" value="ECO:0007669"/>
    <property type="project" value="TreeGrafter"/>
</dbReference>
<keyword evidence="2" id="KW-0472">Membrane</keyword>
<proteinExistence type="predicted"/>
<dbReference type="Proteomes" id="UP001445076">
    <property type="component" value="Unassembled WGS sequence"/>
</dbReference>
<dbReference type="Gene3D" id="2.60.40.10">
    <property type="entry name" value="Immunoglobulins"/>
    <property type="match status" value="3"/>
</dbReference>
<name>A0AAW0XS53_CHEQU</name>
<dbReference type="InterPro" id="IPR013783">
    <property type="entry name" value="Ig-like_fold"/>
</dbReference>
<keyword evidence="3" id="KW-1015">Disulfide bond</keyword>
<reference evidence="8 9" key="1">
    <citation type="journal article" date="2024" name="BMC Genomics">
        <title>Genome assembly of redclaw crayfish (Cherax quadricarinatus) provides insights into its immune adaptation and hypoxia tolerance.</title>
        <authorList>
            <person name="Liu Z."/>
            <person name="Zheng J."/>
            <person name="Li H."/>
            <person name="Fang K."/>
            <person name="Wang S."/>
            <person name="He J."/>
            <person name="Zhou D."/>
            <person name="Weng S."/>
            <person name="Chi M."/>
            <person name="Gu Z."/>
            <person name="He J."/>
            <person name="Li F."/>
            <person name="Wang M."/>
        </authorList>
    </citation>
    <scope>NUCLEOTIDE SEQUENCE [LARGE SCALE GENOMIC DNA]</scope>
    <source>
        <strain evidence="8">ZL_2023a</strain>
    </source>
</reference>
<keyword evidence="4" id="KW-0325">Glycoprotein</keyword>
<evidence type="ECO:0000259" key="7">
    <source>
        <dbReference type="PROSITE" id="PS50835"/>
    </source>
</evidence>
<keyword evidence="5" id="KW-0393">Immunoglobulin domain</keyword>
<dbReference type="InterPro" id="IPR003599">
    <property type="entry name" value="Ig_sub"/>
</dbReference>
<dbReference type="GO" id="GO:0050839">
    <property type="term" value="F:cell adhesion molecule binding"/>
    <property type="evidence" value="ECO:0007669"/>
    <property type="project" value="TreeGrafter"/>
</dbReference>
<keyword evidence="9" id="KW-1185">Reference proteome</keyword>
<evidence type="ECO:0000313" key="9">
    <source>
        <dbReference type="Proteomes" id="UP001445076"/>
    </source>
</evidence>
<feature type="non-terminal residue" evidence="8">
    <location>
        <position position="233"/>
    </location>
</feature>
<feature type="domain" description="Ig-like" evidence="7">
    <location>
        <begin position="168"/>
        <end position="233"/>
    </location>
</feature>
<dbReference type="InterPro" id="IPR007110">
    <property type="entry name" value="Ig-like_dom"/>
</dbReference>
<evidence type="ECO:0000256" key="2">
    <source>
        <dbReference type="ARBA" id="ARBA00023136"/>
    </source>
</evidence>
<evidence type="ECO:0000256" key="6">
    <source>
        <dbReference type="SAM" id="MobiDB-lite"/>
    </source>
</evidence>
<dbReference type="Pfam" id="PF13927">
    <property type="entry name" value="Ig_3"/>
    <property type="match status" value="1"/>
</dbReference>
<dbReference type="GO" id="GO:0005911">
    <property type="term" value="C:cell-cell junction"/>
    <property type="evidence" value="ECO:0007669"/>
    <property type="project" value="TreeGrafter"/>
</dbReference>
<evidence type="ECO:0000256" key="4">
    <source>
        <dbReference type="ARBA" id="ARBA00023180"/>
    </source>
</evidence>
<dbReference type="InterPro" id="IPR051275">
    <property type="entry name" value="Cell_adhesion_signaling"/>
</dbReference>
<dbReference type="PANTHER" id="PTHR11640">
    <property type="entry name" value="NEPHRIN"/>
    <property type="match status" value="1"/>
</dbReference>
<gene>
    <name evidence="8" type="ORF">OTU49_001881</name>
</gene>
<accession>A0AAW0XS53</accession>
<comment type="caution">
    <text evidence="8">The sequence shown here is derived from an EMBL/GenBank/DDBJ whole genome shotgun (WGS) entry which is preliminary data.</text>
</comment>
<evidence type="ECO:0000256" key="3">
    <source>
        <dbReference type="ARBA" id="ARBA00023157"/>
    </source>
</evidence>
<feature type="region of interest" description="Disordered" evidence="6">
    <location>
        <begin position="103"/>
        <end position="129"/>
    </location>
</feature>
<dbReference type="InterPro" id="IPR013162">
    <property type="entry name" value="CD80_C2-set"/>
</dbReference>
<evidence type="ECO:0000256" key="5">
    <source>
        <dbReference type="ARBA" id="ARBA00023319"/>
    </source>
</evidence>
<dbReference type="SMART" id="SM00409">
    <property type="entry name" value="IG"/>
    <property type="match status" value="1"/>
</dbReference>
<dbReference type="SUPFAM" id="SSF48726">
    <property type="entry name" value="Immunoglobulin"/>
    <property type="match status" value="3"/>
</dbReference>
<comment type="subcellular location">
    <subcellularLocation>
        <location evidence="1">Membrane</location>
        <topology evidence="1">Single-pass type I membrane protein</topology>
    </subcellularLocation>
</comment>
<dbReference type="GO" id="GO:0005886">
    <property type="term" value="C:plasma membrane"/>
    <property type="evidence" value="ECO:0007669"/>
    <property type="project" value="TreeGrafter"/>
</dbReference>
<dbReference type="PANTHER" id="PTHR11640:SF31">
    <property type="entry name" value="IRREGULAR CHIASM C-ROUGHEST PROTEIN-RELATED"/>
    <property type="match status" value="1"/>
</dbReference>
<feature type="compositionally biased region" description="Basic residues" evidence="6">
    <location>
        <begin position="103"/>
        <end position="124"/>
    </location>
</feature>
<feature type="domain" description="Ig-like" evidence="7">
    <location>
        <begin position="56"/>
        <end position="163"/>
    </location>
</feature>
<dbReference type="PROSITE" id="PS50835">
    <property type="entry name" value="IG_LIKE"/>
    <property type="match status" value="2"/>
</dbReference>
<dbReference type="AlphaFoldDB" id="A0AAW0XS53"/>
<dbReference type="EMBL" id="JARKIK010000028">
    <property type="protein sequence ID" value="KAK8742450.1"/>
    <property type="molecule type" value="Genomic_DNA"/>
</dbReference>